<organism evidence="1 2">
    <name type="scientific">Chlorella sorokiniana</name>
    <name type="common">Freshwater green alga</name>
    <dbReference type="NCBI Taxonomy" id="3076"/>
    <lineage>
        <taxon>Eukaryota</taxon>
        <taxon>Viridiplantae</taxon>
        <taxon>Chlorophyta</taxon>
        <taxon>core chlorophytes</taxon>
        <taxon>Trebouxiophyceae</taxon>
        <taxon>Chlorellales</taxon>
        <taxon>Chlorellaceae</taxon>
        <taxon>Chlorella clade</taxon>
        <taxon>Chlorella</taxon>
    </lineage>
</organism>
<evidence type="ECO:0000313" key="1">
    <source>
        <dbReference type="EMBL" id="PRW56739.1"/>
    </source>
</evidence>
<keyword evidence="2" id="KW-1185">Reference proteome</keyword>
<comment type="caution">
    <text evidence="1">The sequence shown here is derived from an EMBL/GenBank/DDBJ whole genome shotgun (WGS) entry which is preliminary data.</text>
</comment>
<evidence type="ECO:0000313" key="2">
    <source>
        <dbReference type="Proteomes" id="UP000239899"/>
    </source>
</evidence>
<protein>
    <submittedName>
        <fullName evidence="1">TCP-1 cpn60 chaperonin family</fullName>
    </submittedName>
</protein>
<reference evidence="1 2" key="1">
    <citation type="journal article" date="2018" name="Plant J.">
        <title>Genome sequences of Chlorella sorokiniana UTEX 1602 and Micractinium conductrix SAG 241.80: implications to maltose excretion by a green alga.</title>
        <authorList>
            <person name="Arriola M.B."/>
            <person name="Velmurugan N."/>
            <person name="Zhang Y."/>
            <person name="Plunkett M.H."/>
            <person name="Hondzo H."/>
            <person name="Barney B.M."/>
        </authorList>
    </citation>
    <scope>NUCLEOTIDE SEQUENCE [LARGE SCALE GENOMIC DNA]</scope>
    <source>
        <strain evidence="2">UTEX 1602</strain>
    </source>
</reference>
<dbReference type="Proteomes" id="UP000239899">
    <property type="component" value="Unassembled WGS sequence"/>
</dbReference>
<proteinExistence type="predicted"/>
<sequence length="70" mass="7699">MEALREPPFPLLALPSDLMDRVAYLLPPGDRCGRHSNMCRHAQPGCCLYHSACRRPPLVPGRCGASINRG</sequence>
<accession>A0A2P6TRP6</accession>
<gene>
    <name evidence="1" type="ORF">C2E21_4458</name>
</gene>
<dbReference type="AlphaFoldDB" id="A0A2P6TRP6"/>
<dbReference type="EMBL" id="LHPG02000008">
    <property type="protein sequence ID" value="PRW56739.1"/>
    <property type="molecule type" value="Genomic_DNA"/>
</dbReference>
<name>A0A2P6TRP6_CHLSO</name>